<dbReference type="InterPro" id="IPR027417">
    <property type="entry name" value="P-loop_NTPase"/>
</dbReference>
<dbReference type="EMBL" id="ABDG02000021">
    <property type="protein sequence ID" value="EHK47313.1"/>
    <property type="molecule type" value="Genomic_DNA"/>
</dbReference>
<keyword evidence="2" id="KW-1185">Reference proteome</keyword>
<reference evidence="1 2" key="1">
    <citation type="journal article" date="2011" name="Genome Biol.">
        <title>Comparative genome sequence analysis underscores mycoparasitism as the ancestral life style of Trichoderma.</title>
        <authorList>
            <person name="Kubicek C.P."/>
            <person name="Herrera-Estrella A."/>
            <person name="Seidl-Seiboth V."/>
            <person name="Martinez D.A."/>
            <person name="Druzhinina I.S."/>
            <person name="Thon M."/>
            <person name="Zeilinger S."/>
            <person name="Casas-Flores S."/>
            <person name="Horwitz B.A."/>
            <person name="Mukherjee P.K."/>
            <person name="Mukherjee M."/>
            <person name="Kredics L."/>
            <person name="Alcaraz L.D."/>
            <person name="Aerts A."/>
            <person name="Antal Z."/>
            <person name="Atanasova L."/>
            <person name="Cervantes-Badillo M.G."/>
            <person name="Challacombe J."/>
            <person name="Chertkov O."/>
            <person name="McCluskey K."/>
            <person name="Coulpier F."/>
            <person name="Deshpande N."/>
            <person name="von Doehren H."/>
            <person name="Ebbole D.J."/>
            <person name="Esquivel-Naranjo E.U."/>
            <person name="Fekete E."/>
            <person name="Flipphi M."/>
            <person name="Glaser F."/>
            <person name="Gomez-Rodriguez E.Y."/>
            <person name="Gruber S."/>
            <person name="Han C."/>
            <person name="Henrissat B."/>
            <person name="Hermosa R."/>
            <person name="Hernandez-Onate M."/>
            <person name="Karaffa L."/>
            <person name="Kosti I."/>
            <person name="Le Crom S."/>
            <person name="Lindquist E."/>
            <person name="Lucas S."/>
            <person name="Luebeck M."/>
            <person name="Luebeck P.S."/>
            <person name="Margeot A."/>
            <person name="Metz B."/>
            <person name="Misra M."/>
            <person name="Nevalainen H."/>
            <person name="Omann M."/>
            <person name="Packer N."/>
            <person name="Perrone G."/>
            <person name="Uresti-Rivera E.E."/>
            <person name="Salamov A."/>
            <person name="Schmoll M."/>
            <person name="Seiboth B."/>
            <person name="Shapiro H."/>
            <person name="Sukno S."/>
            <person name="Tamayo-Ramos J.A."/>
            <person name="Tisch D."/>
            <person name="Wiest A."/>
            <person name="Wilkinson H.H."/>
            <person name="Zhang M."/>
            <person name="Coutinho P.M."/>
            <person name="Kenerley C.M."/>
            <person name="Monte E."/>
            <person name="Baker S.E."/>
            <person name="Grigoriev I.V."/>
        </authorList>
    </citation>
    <scope>NUCLEOTIDE SEQUENCE [LARGE SCALE GENOMIC DNA]</scope>
    <source>
        <strain evidence="2">ATCC 20476 / IMI 206040</strain>
    </source>
</reference>
<dbReference type="Proteomes" id="UP000005426">
    <property type="component" value="Unassembled WGS sequence"/>
</dbReference>
<dbReference type="Gene3D" id="3.40.50.300">
    <property type="entry name" value="P-loop containing nucleotide triphosphate hydrolases"/>
    <property type="match status" value="1"/>
</dbReference>
<accession>G9NQH3</accession>
<evidence type="ECO:0000313" key="2">
    <source>
        <dbReference type="Proteomes" id="UP000005426"/>
    </source>
</evidence>
<dbReference type="Pfam" id="PF13424">
    <property type="entry name" value="TPR_12"/>
    <property type="match status" value="1"/>
</dbReference>
<evidence type="ECO:0000313" key="1">
    <source>
        <dbReference type="EMBL" id="EHK47313.1"/>
    </source>
</evidence>
<proteinExistence type="predicted"/>
<dbReference type="STRING" id="452589.G9NQH3"/>
<feature type="non-terminal residue" evidence="1">
    <location>
        <position position="1"/>
    </location>
</feature>
<dbReference type="Gene3D" id="1.25.40.10">
    <property type="entry name" value="Tetratricopeptide repeat domain"/>
    <property type="match status" value="1"/>
</dbReference>
<comment type="caution">
    <text evidence="1">The sequence shown here is derived from an EMBL/GenBank/DDBJ whole genome shotgun (WGS) entry which is preliminary data.</text>
</comment>
<dbReference type="SUPFAM" id="SSF48452">
    <property type="entry name" value="TPR-like"/>
    <property type="match status" value="1"/>
</dbReference>
<dbReference type="InterPro" id="IPR011990">
    <property type="entry name" value="TPR-like_helical_dom_sf"/>
</dbReference>
<evidence type="ECO:0008006" key="3">
    <source>
        <dbReference type="Google" id="ProtNLM"/>
    </source>
</evidence>
<dbReference type="SUPFAM" id="SSF52540">
    <property type="entry name" value="P-loop containing nucleoside triphosphate hydrolases"/>
    <property type="match status" value="1"/>
</dbReference>
<dbReference type="HOGENOM" id="CLU_000288_125_8_1"/>
<name>G9NQH3_HYPAI</name>
<protein>
    <recommendedName>
        <fullName evidence="3">NB-ARC domain-containing protein</fullName>
    </recommendedName>
</protein>
<feature type="non-terminal residue" evidence="1">
    <location>
        <position position="576"/>
    </location>
</feature>
<dbReference type="eggNOG" id="KOG1840">
    <property type="taxonomic scope" value="Eukaryota"/>
</dbReference>
<dbReference type="PANTHER" id="PTHR46082">
    <property type="entry name" value="ATP/GTP-BINDING PROTEIN-RELATED"/>
    <property type="match status" value="1"/>
</dbReference>
<gene>
    <name evidence="1" type="ORF">TRIATDRAFT_182498</name>
</gene>
<dbReference type="OMA" id="ACAIFWV"/>
<dbReference type="PANTHER" id="PTHR46082:SF11">
    <property type="entry name" value="AAA+ ATPASE DOMAIN-CONTAINING PROTEIN-RELATED"/>
    <property type="match status" value="1"/>
</dbReference>
<dbReference type="AlphaFoldDB" id="G9NQH3"/>
<organism evidence="1 2">
    <name type="scientific">Hypocrea atroviridis (strain ATCC 20476 / IMI 206040)</name>
    <name type="common">Trichoderma atroviride</name>
    <dbReference type="NCBI Taxonomy" id="452589"/>
    <lineage>
        <taxon>Eukaryota</taxon>
        <taxon>Fungi</taxon>
        <taxon>Dikarya</taxon>
        <taxon>Ascomycota</taxon>
        <taxon>Pezizomycotina</taxon>
        <taxon>Sordariomycetes</taxon>
        <taxon>Hypocreomycetidae</taxon>
        <taxon>Hypocreales</taxon>
        <taxon>Hypocreaceae</taxon>
        <taxon>Trichoderma</taxon>
    </lineage>
</organism>
<dbReference type="OrthoDB" id="5986190at2759"/>
<dbReference type="InterPro" id="IPR053137">
    <property type="entry name" value="NLR-like"/>
</dbReference>
<sequence length="576" mass="65941">SKTQIALDYAYRRSRDDAACAIFWVHADNAAAFERDYQTIARKLGMDNKLGGEELLFKVCDCIESQPRWLLILDNADDLALFGVSDTLNPAKSLAKYLPQGHGGSLLWTSRDKQIVAIAGARRGIEVNHMSVGEAKQLLAVTRDKDIRNEETHDAQLLLEELQWLPLAISQAGFYLRRTSTPIKEYLSKLLKDKSRWNTLKHTEHDRYRRPGIPNSVLETWDISIKHVEQESQLAHKILHTIAYLDNQNIPLSLIQAICMTKYDFLTRGEPCEENKVTLDMAILRLKEFSLISQRKKEDGELSFDMHKLTHEAIRYRLNQQDVCSRAYFLCIAASTIHALFAKNEQETWPPREKYATHAIRLLDWVEVSEAEVLVNGVKPYHLLALGLLRVVNYFCDQGLWSKAALLMERLLSIENKKIGEEYPGNIEFTSKLCLMYMHQGLYNEAEKLGLRALALSKKVHGVKDMATITIMRYLAEVYSMRGQFKDAEKLHEKVFLLLCEVRGDKHVDTIQAMENLASLYEKHNLIDNALSIKSNALMLRCEEYCGKKHPDTIVAMMNLASAYCQEGRLIIAERL</sequence>